<sequence>MSKRWSCQPLEAPLPRMDLRRAEDVGAGLGRMRPLGAEPVSITLPAPGYPAMRLSRKEA</sequence>
<evidence type="ECO:0000313" key="2">
    <source>
        <dbReference type="Proteomes" id="UP000092256"/>
    </source>
</evidence>
<protein>
    <submittedName>
        <fullName evidence="1">Uncharacterized protein</fullName>
    </submittedName>
</protein>
<organism evidence="1 2">
    <name type="scientific">Stenotrophomonas maltophilia</name>
    <name type="common">Pseudomonas maltophilia</name>
    <name type="synonym">Xanthomonas maltophilia</name>
    <dbReference type="NCBI Taxonomy" id="40324"/>
    <lineage>
        <taxon>Bacteria</taxon>
        <taxon>Pseudomonadati</taxon>
        <taxon>Pseudomonadota</taxon>
        <taxon>Gammaproteobacteria</taxon>
        <taxon>Lysobacterales</taxon>
        <taxon>Lysobacteraceae</taxon>
        <taxon>Stenotrophomonas</taxon>
        <taxon>Stenotrophomonas maltophilia group</taxon>
    </lineage>
</organism>
<name>A0A1A6Y3I5_STEMA</name>
<dbReference type="AlphaFoldDB" id="A0A1A6Y3I5"/>
<gene>
    <name evidence="1" type="ORF">A9K58_03560</name>
</gene>
<comment type="caution">
    <text evidence="1">The sequence shown here is derived from an EMBL/GenBank/DDBJ whole genome shotgun (WGS) entry which is preliminary data.</text>
</comment>
<dbReference type="Proteomes" id="UP000092256">
    <property type="component" value="Unassembled WGS sequence"/>
</dbReference>
<accession>A0A1A6Y3I5</accession>
<evidence type="ECO:0000313" key="1">
    <source>
        <dbReference type="EMBL" id="OBU69758.1"/>
    </source>
</evidence>
<dbReference type="RefSeq" id="WP_065198017.1">
    <property type="nucleotide sequence ID" value="NZ_LYVJ01000002.1"/>
</dbReference>
<proteinExistence type="predicted"/>
<reference evidence="1 2" key="1">
    <citation type="submission" date="2016-05" db="EMBL/GenBank/DDBJ databases">
        <title>Draft Genome Sequences of Stenotrophomonas maltophilia Strains Sm32COP, Sm41DVV, Sm46PAILV, SmF3, SmF22, SmSOFb1 and SmCVFa1, Isolated from Different Manures, in France.</title>
        <authorList>
            <person name="Nazaret S."/>
            <person name="Bodilis J."/>
        </authorList>
    </citation>
    <scope>NUCLEOTIDE SEQUENCE [LARGE SCALE GENOMIC DNA]</scope>
    <source>
        <strain evidence="1 2">Sm46PAILV</strain>
    </source>
</reference>
<dbReference type="EMBL" id="LYVJ01000002">
    <property type="protein sequence ID" value="OBU69758.1"/>
    <property type="molecule type" value="Genomic_DNA"/>
</dbReference>